<dbReference type="Proteomes" id="UP000183988">
    <property type="component" value="Unassembled WGS sequence"/>
</dbReference>
<organism evidence="2 3">
    <name type="scientific">Ornithinibacillus halophilus</name>
    <dbReference type="NCBI Taxonomy" id="930117"/>
    <lineage>
        <taxon>Bacteria</taxon>
        <taxon>Bacillati</taxon>
        <taxon>Bacillota</taxon>
        <taxon>Bacilli</taxon>
        <taxon>Bacillales</taxon>
        <taxon>Bacillaceae</taxon>
        <taxon>Ornithinibacillus</taxon>
    </lineage>
</organism>
<evidence type="ECO:0000313" key="2">
    <source>
        <dbReference type="EMBL" id="SHF53701.1"/>
    </source>
</evidence>
<protein>
    <submittedName>
        <fullName evidence="2">Uncharacterized protein</fullName>
    </submittedName>
</protein>
<evidence type="ECO:0000256" key="1">
    <source>
        <dbReference type="SAM" id="Phobius"/>
    </source>
</evidence>
<gene>
    <name evidence="2" type="ORF">SAMN05216225_1001232</name>
</gene>
<dbReference type="AlphaFoldDB" id="A0A1M5CG79"/>
<sequence length="30" mass="3418">MFGKMTKTDVFYVVAFILTLAFIYISLITA</sequence>
<dbReference type="EMBL" id="FQVW01000001">
    <property type="protein sequence ID" value="SHF53701.1"/>
    <property type="molecule type" value="Genomic_DNA"/>
</dbReference>
<feature type="transmembrane region" description="Helical" evidence="1">
    <location>
        <begin position="12"/>
        <end position="29"/>
    </location>
</feature>
<keyword evidence="1" id="KW-0472">Membrane</keyword>
<evidence type="ECO:0000313" key="3">
    <source>
        <dbReference type="Proteomes" id="UP000183988"/>
    </source>
</evidence>
<reference evidence="2 3" key="1">
    <citation type="submission" date="2016-11" db="EMBL/GenBank/DDBJ databases">
        <authorList>
            <person name="Jaros S."/>
            <person name="Januszkiewicz K."/>
            <person name="Wedrychowicz H."/>
        </authorList>
    </citation>
    <scope>NUCLEOTIDE SEQUENCE [LARGE SCALE GENOMIC DNA]</scope>
    <source>
        <strain evidence="2 3">IBRC-M 10683</strain>
    </source>
</reference>
<accession>A0A1M5CG79</accession>
<proteinExistence type="predicted"/>
<keyword evidence="1" id="KW-1133">Transmembrane helix</keyword>
<name>A0A1M5CG79_9BACI</name>
<dbReference type="STRING" id="930117.SAMN05216225_1001232"/>
<keyword evidence="1" id="KW-0812">Transmembrane</keyword>
<keyword evidence="3" id="KW-1185">Reference proteome</keyword>